<dbReference type="SUPFAM" id="SSF52833">
    <property type="entry name" value="Thioredoxin-like"/>
    <property type="match status" value="1"/>
</dbReference>
<keyword evidence="4" id="KW-1185">Reference proteome</keyword>
<dbReference type="OrthoDB" id="117402at2"/>
<dbReference type="RefSeq" id="WP_009743687.1">
    <property type="nucleotide sequence ID" value="NZ_CP017298.1"/>
</dbReference>
<reference evidence="3 4" key="1">
    <citation type="submission" date="2016-09" db="EMBL/GenBank/DDBJ databases">
        <title>Complete genome sequence of Actinomyces hongkongensis HKU8.</title>
        <authorList>
            <person name="Gao Y.-X."/>
            <person name="Zhou Y.-Y."/>
            <person name="Xie Y."/>
            <person name="Wang M."/>
            <person name="Wang S.-J."/>
            <person name="Shen S.-G."/>
        </authorList>
    </citation>
    <scope>NUCLEOTIDE SEQUENCE [LARGE SCALE GENOMIC DNA]</scope>
    <source>
        <strain evidence="3 4">HKU8</strain>
    </source>
</reference>
<dbReference type="KEGG" id="phon:BH719_05065"/>
<keyword evidence="2" id="KW-0472">Membrane</keyword>
<dbReference type="InterPro" id="IPR036249">
    <property type="entry name" value="Thioredoxin-like_sf"/>
</dbReference>
<feature type="transmembrane region" description="Helical" evidence="2">
    <location>
        <begin position="31"/>
        <end position="53"/>
    </location>
</feature>
<evidence type="ECO:0000256" key="2">
    <source>
        <dbReference type="SAM" id="Phobius"/>
    </source>
</evidence>
<dbReference type="Proteomes" id="UP000095214">
    <property type="component" value="Chromosome"/>
</dbReference>
<dbReference type="STRING" id="178339.BH719_05065"/>
<sequence length="304" mass="32260">MGNKSAKKDAVRLKAQQMRQAQERADRRTRIIVISVVTVVVLAVVASVAYVILRQRAIIEEARNVDPASVLGDYADGRPVVVGPNGVGQADPSLPTLTEYFDYSCHACADTDAAIGAQLTQWAEQGRYNIEIQSVTTVGMEYQKAATSASLVVAQKDPDHWTAFHHALLAYFRTQFQASNGTVVQDLEASWRQVKTIASETGVPQGVVDTFPLNVSDDYLKASTAAWQGANVAGRGSSLGTPEFVKNHARMIPLTSAAELQQSIDQAFTPGADDSAPQSAAQSSGGAGPAAQSGAQQEDAAAEE</sequence>
<dbReference type="EMBL" id="CP017298">
    <property type="protein sequence ID" value="AOS47311.1"/>
    <property type="molecule type" value="Genomic_DNA"/>
</dbReference>
<keyword evidence="2" id="KW-0812">Transmembrane</keyword>
<dbReference type="Gene3D" id="3.40.30.10">
    <property type="entry name" value="Glutaredoxin"/>
    <property type="match status" value="1"/>
</dbReference>
<feature type="compositionally biased region" description="Low complexity" evidence="1">
    <location>
        <begin position="270"/>
        <end position="297"/>
    </location>
</feature>
<evidence type="ECO:0000313" key="4">
    <source>
        <dbReference type="Proteomes" id="UP000095214"/>
    </source>
</evidence>
<accession>A0A1D8B2D0</accession>
<evidence type="ECO:0000313" key="3">
    <source>
        <dbReference type="EMBL" id="AOS47311.1"/>
    </source>
</evidence>
<gene>
    <name evidence="3" type="ORF">BH719_05065</name>
</gene>
<evidence type="ECO:0000256" key="1">
    <source>
        <dbReference type="SAM" id="MobiDB-lite"/>
    </source>
</evidence>
<feature type="region of interest" description="Disordered" evidence="1">
    <location>
        <begin position="263"/>
        <end position="304"/>
    </location>
</feature>
<organism evidence="3 4">
    <name type="scientific">Pauljensenia hongkongensis</name>
    <dbReference type="NCBI Taxonomy" id="178339"/>
    <lineage>
        <taxon>Bacteria</taxon>
        <taxon>Bacillati</taxon>
        <taxon>Actinomycetota</taxon>
        <taxon>Actinomycetes</taxon>
        <taxon>Actinomycetales</taxon>
        <taxon>Actinomycetaceae</taxon>
        <taxon>Pauljensenia</taxon>
    </lineage>
</organism>
<dbReference type="AlphaFoldDB" id="A0A1D8B2D0"/>
<keyword evidence="2" id="KW-1133">Transmembrane helix</keyword>
<name>A0A1D8B2D0_9ACTO</name>
<proteinExistence type="predicted"/>
<dbReference type="CDD" id="cd02972">
    <property type="entry name" value="DsbA_family"/>
    <property type="match status" value="1"/>
</dbReference>
<protein>
    <submittedName>
        <fullName evidence="3">Thioredoxin</fullName>
    </submittedName>
</protein>